<dbReference type="CDD" id="cd00033">
    <property type="entry name" value="CCP"/>
    <property type="match status" value="1"/>
</dbReference>
<dbReference type="InterPro" id="IPR036056">
    <property type="entry name" value="Fibrinogen-like_C"/>
</dbReference>
<name>A0A8B6GTD9_MYTGA</name>
<dbReference type="PROSITE" id="PS50923">
    <property type="entry name" value="SUSHI"/>
    <property type="match status" value="1"/>
</dbReference>
<feature type="signal peptide" evidence="3">
    <location>
        <begin position="1"/>
        <end position="20"/>
    </location>
</feature>
<dbReference type="InterPro" id="IPR000436">
    <property type="entry name" value="Sushi_SCR_CCP_dom"/>
</dbReference>
<keyword evidence="7" id="KW-1185">Reference proteome</keyword>
<dbReference type="PANTHER" id="PTHR19143">
    <property type="entry name" value="FIBRINOGEN/TENASCIN/ANGIOPOEITIN"/>
    <property type="match status" value="1"/>
</dbReference>
<keyword evidence="1 2" id="KW-1015">Disulfide bond</keyword>
<evidence type="ECO:0000256" key="1">
    <source>
        <dbReference type="ARBA" id="ARBA00023157"/>
    </source>
</evidence>
<dbReference type="InterPro" id="IPR014716">
    <property type="entry name" value="Fibrinogen_a/b/g_C_1"/>
</dbReference>
<dbReference type="Pfam" id="PF00084">
    <property type="entry name" value="Sushi"/>
    <property type="match status" value="1"/>
</dbReference>
<evidence type="ECO:0000256" key="3">
    <source>
        <dbReference type="SAM" id="SignalP"/>
    </source>
</evidence>
<sequence length="441" mass="50124">MDRRRIILGLILIWIYHIDCELLDDVCFKDDKECKRPNIKTIGNLQHGKCRKENILRQLRGKSLLECVKECLVTSQCIGINYRKAWPLCDVVGWSTEALIKETGCLYSDITTWSKDLAGDCKDKTCDAGKHCKLDDTGQPICIQSYCAGKPLISNATSTDKFGMHRDIGKGNKYKCDDGYNMRGRPFLVCEMDGTWTSLFCCIPNKGVVDCGDLPRHCPSGVYTTVYKFDVNCEMNIDRSGWTVIQRRTNGATNFNLLWDDYKQGFGSLTAEHWLGNSKINQLTSPKNYKLRVELETFDGKLKHAEYGQFRVGNEDSNFKLTIDDYTGNLGDAMYNNNNMMFSTSDKDNDQRPTSSCLSSGAWQGGWWFNGKKSSLISVCSLCNLNGEYLREDQNSNVYKGIVWKTWRGAWYSFKSSKMTICPVDASCDDLSFNENNNNDY</sequence>
<evidence type="ECO:0000256" key="2">
    <source>
        <dbReference type="PROSITE-ProRule" id="PRU00302"/>
    </source>
</evidence>
<dbReference type="AlphaFoldDB" id="A0A8B6GTD9"/>
<dbReference type="Proteomes" id="UP000596742">
    <property type="component" value="Unassembled WGS sequence"/>
</dbReference>
<evidence type="ECO:0000313" key="6">
    <source>
        <dbReference type="EMBL" id="VDI69187.1"/>
    </source>
</evidence>
<dbReference type="Gene3D" id="2.10.70.10">
    <property type="entry name" value="Complement Module, domain 1"/>
    <property type="match status" value="1"/>
</dbReference>
<organism evidence="6 7">
    <name type="scientific">Mytilus galloprovincialis</name>
    <name type="common">Mediterranean mussel</name>
    <dbReference type="NCBI Taxonomy" id="29158"/>
    <lineage>
        <taxon>Eukaryota</taxon>
        <taxon>Metazoa</taxon>
        <taxon>Spiralia</taxon>
        <taxon>Lophotrochozoa</taxon>
        <taxon>Mollusca</taxon>
        <taxon>Bivalvia</taxon>
        <taxon>Autobranchia</taxon>
        <taxon>Pteriomorphia</taxon>
        <taxon>Mytilida</taxon>
        <taxon>Mytiloidea</taxon>
        <taxon>Mytilidae</taxon>
        <taxon>Mytilinae</taxon>
        <taxon>Mytilus</taxon>
    </lineage>
</organism>
<accession>A0A8B6GTD9</accession>
<keyword evidence="3" id="KW-0732">Signal</keyword>
<feature type="disulfide bond" evidence="2">
    <location>
        <begin position="147"/>
        <end position="190"/>
    </location>
</feature>
<dbReference type="EMBL" id="UYJE01009010">
    <property type="protein sequence ID" value="VDI69187.1"/>
    <property type="molecule type" value="Genomic_DNA"/>
</dbReference>
<dbReference type="InterPro" id="IPR050373">
    <property type="entry name" value="Fibrinogen_C-term_domain"/>
</dbReference>
<dbReference type="InterPro" id="IPR035976">
    <property type="entry name" value="Sushi/SCR/CCP_sf"/>
</dbReference>
<dbReference type="GO" id="GO:0005615">
    <property type="term" value="C:extracellular space"/>
    <property type="evidence" value="ECO:0007669"/>
    <property type="project" value="TreeGrafter"/>
</dbReference>
<proteinExistence type="predicted"/>
<evidence type="ECO:0000313" key="7">
    <source>
        <dbReference type="Proteomes" id="UP000596742"/>
    </source>
</evidence>
<dbReference type="SUPFAM" id="SSF57535">
    <property type="entry name" value="Complement control module/SCR domain"/>
    <property type="match status" value="1"/>
</dbReference>
<reference evidence="6" key="1">
    <citation type="submission" date="2018-11" db="EMBL/GenBank/DDBJ databases">
        <authorList>
            <person name="Alioto T."/>
            <person name="Alioto T."/>
        </authorList>
    </citation>
    <scope>NUCLEOTIDE SEQUENCE</scope>
</reference>
<dbReference type="Pfam" id="PF00147">
    <property type="entry name" value="Fibrinogen_C"/>
    <property type="match status" value="1"/>
</dbReference>
<evidence type="ECO:0000259" key="4">
    <source>
        <dbReference type="PROSITE" id="PS50923"/>
    </source>
</evidence>
<comment type="caution">
    <text evidence="6">The sequence shown here is derived from an EMBL/GenBank/DDBJ whole genome shotgun (WGS) entry which is preliminary data.</text>
</comment>
<comment type="caution">
    <text evidence="2">Lacks conserved residue(s) required for the propagation of feature annotation.</text>
</comment>
<feature type="domain" description="Sushi" evidence="4">
    <location>
        <begin position="145"/>
        <end position="204"/>
    </location>
</feature>
<feature type="chain" id="PRO_5032900520" description="Fibrinogen C-terminal domain-containing protein" evidence="3">
    <location>
        <begin position="21"/>
        <end position="441"/>
    </location>
</feature>
<dbReference type="Gene3D" id="3.90.215.10">
    <property type="entry name" value="Gamma Fibrinogen, chain A, domain 1"/>
    <property type="match status" value="1"/>
</dbReference>
<dbReference type="CDD" id="cd00087">
    <property type="entry name" value="FReD"/>
    <property type="match status" value="1"/>
</dbReference>
<keyword evidence="2" id="KW-0768">Sushi</keyword>
<dbReference type="OrthoDB" id="6103303at2759"/>
<dbReference type="SUPFAM" id="SSF56496">
    <property type="entry name" value="Fibrinogen C-terminal domain-like"/>
    <property type="match status" value="1"/>
</dbReference>
<evidence type="ECO:0008006" key="8">
    <source>
        <dbReference type="Google" id="ProtNLM"/>
    </source>
</evidence>
<dbReference type="SMART" id="SM00186">
    <property type="entry name" value="FBG"/>
    <property type="match status" value="1"/>
</dbReference>
<dbReference type="InterPro" id="IPR002181">
    <property type="entry name" value="Fibrinogen_a/b/g_C_dom"/>
</dbReference>
<protein>
    <recommendedName>
        <fullName evidence="8">Fibrinogen C-terminal domain-containing protein</fullName>
    </recommendedName>
</protein>
<dbReference type="PROSITE" id="PS51406">
    <property type="entry name" value="FIBRINOGEN_C_2"/>
    <property type="match status" value="1"/>
</dbReference>
<evidence type="ECO:0000259" key="5">
    <source>
        <dbReference type="PROSITE" id="PS51406"/>
    </source>
</evidence>
<feature type="domain" description="Fibrinogen C-terminal" evidence="5">
    <location>
        <begin position="202"/>
        <end position="425"/>
    </location>
</feature>
<gene>
    <name evidence="6" type="ORF">MGAL_10B010092</name>
</gene>